<evidence type="ECO:0000313" key="4">
    <source>
        <dbReference type="Proteomes" id="UP001213000"/>
    </source>
</evidence>
<sequence length="225" mass="25210">MVAWHAQEKRGLDKLREHSIIAASHDAAARWPPPRCHPGTRVEVVDLLIKWGSRLVGSVAIIWVKGPAGVGKSAIAQSVADALKEILGASFFFSRPNRRDDPNRFFLTLAHQLATRFPDSGYGNVINKLIRRDPTIVEKTLLEQFLHLFVIPFRRLNDAQRCFSSKVIIVDGLDECNGEGAQAEIIRIIVESVRSGTTPFRWLILSRLESHHQEKAIPLIPTDCP</sequence>
<dbReference type="Gene3D" id="3.40.50.300">
    <property type="entry name" value="P-loop containing nucleotide triphosphate hydrolases"/>
    <property type="match status" value="1"/>
</dbReference>
<keyword evidence="4" id="KW-1185">Reference proteome</keyword>
<gene>
    <name evidence="3" type="ORF">NP233_g12927</name>
</gene>
<comment type="caution">
    <text evidence="3">The sequence shown here is derived from an EMBL/GenBank/DDBJ whole genome shotgun (WGS) entry which is preliminary data.</text>
</comment>
<keyword evidence="1" id="KW-0677">Repeat</keyword>
<accession>A0AAD5YPI9</accession>
<dbReference type="PANTHER" id="PTHR10039">
    <property type="entry name" value="AMELOGENIN"/>
    <property type="match status" value="1"/>
</dbReference>
<name>A0AAD5YPI9_9AGAR</name>
<dbReference type="PANTHER" id="PTHR10039:SF15">
    <property type="entry name" value="NACHT DOMAIN-CONTAINING PROTEIN"/>
    <property type="match status" value="1"/>
</dbReference>
<evidence type="ECO:0000259" key="2">
    <source>
        <dbReference type="Pfam" id="PF24883"/>
    </source>
</evidence>
<proteinExistence type="predicted"/>
<feature type="domain" description="Nephrocystin 3-like N-terminal" evidence="2">
    <location>
        <begin position="60"/>
        <end position="207"/>
    </location>
</feature>
<dbReference type="AlphaFoldDB" id="A0AAD5YPI9"/>
<evidence type="ECO:0000256" key="1">
    <source>
        <dbReference type="ARBA" id="ARBA00022737"/>
    </source>
</evidence>
<organism evidence="3 4">
    <name type="scientific">Leucocoprinus birnbaumii</name>
    <dbReference type="NCBI Taxonomy" id="56174"/>
    <lineage>
        <taxon>Eukaryota</taxon>
        <taxon>Fungi</taxon>
        <taxon>Dikarya</taxon>
        <taxon>Basidiomycota</taxon>
        <taxon>Agaricomycotina</taxon>
        <taxon>Agaricomycetes</taxon>
        <taxon>Agaricomycetidae</taxon>
        <taxon>Agaricales</taxon>
        <taxon>Agaricineae</taxon>
        <taxon>Agaricaceae</taxon>
        <taxon>Leucocoprinus</taxon>
    </lineage>
</organism>
<dbReference type="InterPro" id="IPR027417">
    <property type="entry name" value="P-loop_NTPase"/>
</dbReference>
<evidence type="ECO:0000313" key="3">
    <source>
        <dbReference type="EMBL" id="KAJ3552238.1"/>
    </source>
</evidence>
<dbReference type="EMBL" id="JANIEX010002083">
    <property type="protein sequence ID" value="KAJ3552238.1"/>
    <property type="molecule type" value="Genomic_DNA"/>
</dbReference>
<protein>
    <recommendedName>
        <fullName evidence="2">Nephrocystin 3-like N-terminal domain-containing protein</fullName>
    </recommendedName>
</protein>
<dbReference type="SUPFAM" id="SSF52540">
    <property type="entry name" value="P-loop containing nucleoside triphosphate hydrolases"/>
    <property type="match status" value="1"/>
</dbReference>
<dbReference type="Proteomes" id="UP001213000">
    <property type="component" value="Unassembled WGS sequence"/>
</dbReference>
<reference evidence="3" key="1">
    <citation type="submission" date="2022-07" db="EMBL/GenBank/DDBJ databases">
        <title>Genome Sequence of Leucocoprinus birnbaumii.</title>
        <authorList>
            <person name="Buettner E."/>
        </authorList>
    </citation>
    <scope>NUCLEOTIDE SEQUENCE</scope>
    <source>
        <strain evidence="3">VT141</strain>
    </source>
</reference>
<dbReference type="InterPro" id="IPR056884">
    <property type="entry name" value="NPHP3-like_N"/>
</dbReference>
<dbReference type="Pfam" id="PF24883">
    <property type="entry name" value="NPHP3_N"/>
    <property type="match status" value="1"/>
</dbReference>